<dbReference type="GO" id="GO:0009007">
    <property type="term" value="F:site-specific DNA-methyltransferase (adenine-specific) activity"/>
    <property type="evidence" value="ECO:0007669"/>
    <property type="project" value="UniProtKB-EC"/>
</dbReference>
<dbReference type="Gene3D" id="1.10.1020.10">
    <property type="entry name" value="Adenine-specific Methyltransferase, Domain 2"/>
    <property type="match status" value="1"/>
</dbReference>
<dbReference type="RefSeq" id="WP_092867141.1">
    <property type="nucleotide sequence ID" value="NZ_FPCH01000002.1"/>
</dbReference>
<reference evidence="9" key="1">
    <citation type="submission" date="2016-10" db="EMBL/GenBank/DDBJ databases">
        <authorList>
            <person name="Varghese N."/>
            <person name="Submissions S."/>
        </authorList>
    </citation>
    <scope>NUCLEOTIDE SEQUENCE [LARGE SCALE GENOMIC DNA]</scope>
    <source>
        <strain evidence="9">DSM 1565</strain>
    </source>
</reference>
<keyword evidence="5" id="KW-0949">S-adenosyl-L-methionine</keyword>
<evidence type="ECO:0000256" key="1">
    <source>
        <dbReference type="ARBA" id="ARBA00006594"/>
    </source>
</evidence>
<feature type="binding site" evidence="7">
    <location>
        <position position="67"/>
    </location>
    <ligand>
        <name>S-adenosyl-L-methionine</name>
        <dbReference type="ChEBI" id="CHEBI:59789"/>
    </ligand>
</feature>
<evidence type="ECO:0000256" key="6">
    <source>
        <dbReference type="ARBA" id="ARBA00047942"/>
    </source>
</evidence>
<evidence type="ECO:0000313" key="9">
    <source>
        <dbReference type="Proteomes" id="UP000199423"/>
    </source>
</evidence>
<protein>
    <recommendedName>
        <fullName evidence="2">site-specific DNA-methyltransferase (adenine-specific)</fullName>
        <ecNumber evidence="2">2.1.1.72</ecNumber>
    </recommendedName>
</protein>
<gene>
    <name evidence="8" type="ORF">SAMN04488557_1768</name>
</gene>
<dbReference type="InterPro" id="IPR012263">
    <property type="entry name" value="M_m6A_EcoRV"/>
</dbReference>
<organism evidence="8 9">
    <name type="scientific">Hyphomicrobium facile</name>
    <dbReference type="NCBI Taxonomy" id="51670"/>
    <lineage>
        <taxon>Bacteria</taxon>
        <taxon>Pseudomonadati</taxon>
        <taxon>Pseudomonadota</taxon>
        <taxon>Alphaproteobacteria</taxon>
        <taxon>Hyphomicrobiales</taxon>
        <taxon>Hyphomicrobiaceae</taxon>
        <taxon>Hyphomicrobium</taxon>
    </lineage>
</organism>
<dbReference type="InterPro" id="IPR012327">
    <property type="entry name" value="MeTrfase_D12"/>
</dbReference>
<dbReference type="STRING" id="51670.SAMN04488557_1768"/>
<dbReference type="PANTHER" id="PTHR30481:SF3">
    <property type="entry name" value="DNA ADENINE METHYLASE"/>
    <property type="match status" value="1"/>
</dbReference>
<keyword evidence="3 8" id="KW-0489">Methyltransferase</keyword>
<keyword evidence="4" id="KW-0808">Transferase</keyword>
<feature type="binding site" evidence="7">
    <location>
        <position position="23"/>
    </location>
    <ligand>
        <name>S-adenosyl-L-methionine</name>
        <dbReference type="ChEBI" id="CHEBI:59789"/>
    </ligand>
</feature>
<sequence>MPLSANASIHGENRARGASVLRWAGSKNKSLGALSRFWSNGQTYVEPFCGSAALFFHLKPHRAYLSDLNSDLINTFERVRDHPESLWNDLSALPNDPSTYYALREQFNSRKLSEYQSAKIFLYLNRRCFNGLWRTNKRGQFNVPYGGEKTGSLPSLEHFKRASAQLSLASMKVKDFRVALSRKWSPRHFIYVDPPYLSARKRIFVDYNASIFRERDFDDLIDLLSIADKGGAKFVLTYKDTSKLRKACLQWNKHRISVTRNVGGFASSRKVDKEMIVTNVEG</sequence>
<evidence type="ECO:0000256" key="7">
    <source>
        <dbReference type="PIRSR" id="PIRSR000398-1"/>
    </source>
</evidence>
<dbReference type="PANTHER" id="PTHR30481">
    <property type="entry name" value="DNA ADENINE METHYLASE"/>
    <property type="match status" value="1"/>
</dbReference>
<accession>A0A1I7NDZ7</accession>
<dbReference type="InterPro" id="IPR023095">
    <property type="entry name" value="Ade_MeTrfase_dom_2"/>
</dbReference>
<dbReference type="GO" id="GO:0043565">
    <property type="term" value="F:sequence-specific DNA binding"/>
    <property type="evidence" value="ECO:0007669"/>
    <property type="project" value="TreeGrafter"/>
</dbReference>
<dbReference type="Pfam" id="PF02086">
    <property type="entry name" value="MethyltransfD12"/>
    <property type="match status" value="1"/>
</dbReference>
<dbReference type="OrthoDB" id="9805629at2"/>
<dbReference type="SUPFAM" id="SSF53335">
    <property type="entry name" value="S-adenosyl-L-methionine-dependent methyltransferases"/>
    <property type="match status" value="1"/>
</dbReference>
<dbReference type="NCBIfam" id="TIGR00571">
    <property type="entry name" value="dam"/>
    <property type="match status" value="1"/>
</dbReference>
<evidence type="ECO:0000256" key="5">
    <source>
        <dbReference type="ARBA" id="ARBA00022691"/>
    </source>
</evidence>
<dbReference type="PRINTS" id="PR00505">
    <property type="entry name" value="D12N6MTFRASE"/>
</dbReference>
<dbReference type="Proteomes" id="UP000199423">
    <property type="component" value="Unassembled WGS sequence"/>
</dbReference>
<name>A0A1I7NDZ7_9HYPH</name>
<dbReference type="GO" id="GO:0006298">
    <property type="term" value="P:mismatch repair"/>
    <property type="evidence" value="ECO:0007669"/>
    <property type="project" value="TreeGrafter"/>
</dbReference>
<evidence type="ECO:0000256" key="2">
    <source>
        <dbReference type="ARBA" id="ARBA00011900"/>
    </source>
</evidence>
<evidence type="ECO:0000313" key="8">
    <source>
        <dbReference type="EMBL" id="SFV32905.1"/>
    </source>
</evidence>
<feature type="binding site" evidence="7">
    <location>
        <position position="27"/>
    </location>
    <ligand>
        <name>S-adenosyl-L-methionine</name>
        <dbReference type="ChEBI" id="CHEBI:59789"/>
    </ligand>
</feature>
<dbReference type="Gene3D" id="3.40.50.150">
    <property type="entry name" value="Vaccinia Virus protein VP39"/>
    <property type="match status" value="1"/>
</dbReference>
<dbReference type="InterPro" id="IPR029063">
    <property type="entry name" value="SAM-dependent_MTases_sf"/>
</dbReference>
<dbReference type="EC" id="2.1.1.72" evidence="2"/>
<dbReference type="GO" id="GO:0032259">
    <property type="term" value="P:methylation"/>
    <property type="evidence" value="ECO:0007669"/>
    <property type="project" value="UniProtKB-KW"/>
</dbReference>
<keyword evidence="9" id="KW-1185">Reference proteome</keyword>
<evidence type="ECO:0000256" key="3">
    <source>
        <dbReference type="ARBA" id="ARBA00022603"/>
    </source>
</evidence>
<feature type="binding site" evidence="7">
    <location>
        <position position="193"/>
    </location>
    <ligand>
        <name>S-adenosyl-L-methionine</name>
        <dbReference type="ChEBI" id="CHEBI:59789"/>
    </ligand>
</feature>
<dbReference type="AlphaFoldDB" id="A0A1I7NDZ7"/>
<dbReference type="PIRSF" id="PIRSF000398">
    <property type="entry name" value="M_m6A_EcoRV"/>
    <property type="match status" value="1"/>
</dbReference>
<dbReference type="GO" id="GO:0009307">
    <property type="term" value="P:DNA restriction-modification system"/>
    <property type="evidence" value="ECO:0007669"/>
    <property type="project" value="InterPro"/>
</dbReference>
<dbReference type="GO" id="GO:1904047">
    <property type="term" value="F:S-adenosyl-L-methionine binding"/>
    <property type="evidence" value="ECO:0007669"/>
    <property type="project" value="TreeGrafter"/>
</dbReference>
<comment type="similarity">
    <text evidence="1">Belongs to the N(4)/N(6)-methyltransferase family.</text>
</comment>
<proteinExistence type="inferred from homology"/>
<comment type="catalytic activity">
    <reaction evidence="6">
        <text>a 2'-deoxyadenosine in DNA + S-adenosyl-L-methionine = an N(6)-methyl-2'-deoxyadenosine in DNA + S-adenosyl-L-homocysteine + H(+)</text>
        <dbReference type="Rhea" id="RHEA:15197"/>
        <dbReference type="Rhea" id="RHEA-COMP:12418"/>
        <dbReference type="Rhea" id="RHEA-COMP:12419"/>
        <dbReference type="ChEBI" id="CHEBI:15378"/>
        <dbReference type="ChEBI" id="CHEBI:57856"/>
        <dbReference type="ChEBI" id="CHEBI:59789"/>
        <dbReference type="ChEBI" id="CHEBI:90615"/>
        <dbReference type="ChEBI" id="CHEBI:90616"/>
        <dbReference type="EC" id="2.1.1.72"/>
    </reaction>
</comment>
<dbReference type="EMBL" id="FPCH01000002">
    <property type="protein sequence ID" value="SFV32905.1"/>
    <property type="molecule type" value="Genomic_DNA"/>
</dbReference>
<evidence type="ECO:0000256" key="4">
    <source>
        <dbReference type="ARBA" id="ARBA00022679"/>
    </source>
</evidence>